<dbReference type="AlphaFoldDB" id="A0A8H4EML8"/>
<keyword evidence="3" id="KW-1185">Reference proteome</keyword>
<comment type="caution">
    <text evidence="2">The sequence shown here is derived from an EMBL/GenBank/DDBJ whole genome shotgun (WGS) entry which is preliminary data.</text>
</comment>
<accession>A0A8H4EML8</accession>
<keyword evidence="1" id="KW-0812">Transmembrane</keyword>
<evidence type="ECO:0000313" key="3">
    <source>
        <dbReference type="Proteomes" id="UP000439903"/>
    </source>
</evidence>
<reference evidence="2 3" key="1">
    <citation type="journal article" date="2019" name="Environ. Microbiol.">
        <title>At the nexus of three kingdoms: the genome of the mycorrhizal fungus Gigaspora margarita provides insights into plant, endobacterial and fungal interactions.</title>
        <authorList>
            <person name="Venice F."/>
            <person name="Ghignone S."/>
            <person name="Salvioli di Fossalunga A."/>
            <person name="Amselem J."/>
            <person name="Novero M."/>
            <person name="Xianan X."/>
            <person name="Sedzielewska Toro K."/>
            <person name="Morin E."/>
            <person name="Lipzen A."/>
            <person name="Grigoriev I.V."/>
            <person name="Henrissat B."/>
            <person name="Martin F.M."/>
            <person name="Bonfante P."/>
        </authorList>
    </citation>
    <scope>NUCLEOTIDE SEQUENCE [LARGE SCALE GENOMIC DNA]</scope>
    <source>
        <strain evidence="2 3">BEG34</strain>
    </source>
</reference>
<name>A0A8H4EML8_GIGMA</name>
<sequence>MFSDIFSDGKTTEPRWFKNIRIIVAFGLTIAILLYISEQITEISMYLKNEQYGIITTDEDISSTATMPDVYLCSANVANYSVNYFTGSPFYTNVSEYYDRGYSNKIQSDKEECILFQSGYLNLFPTLVALFDITLTSSSSITNASFDLTRYLNNSFVPDNVLRVLLGNITVNHNSTIIDYPFAYNFTFESQDCALINLFPMIKKNYKYQYSVIPFIGDVLNFLVGSIGYSPNLPNNDLNPNIQIFPKLRDNERIQFAIKIPTSIRHEIQITEFSILNLVSKIGGFYVAMNSIYILLFGMPKLSPWGILQKYVLTCRQCRRSFKTRLAKQYVSSSGIPLSQRVSNRRNNATLEDRVQMLETLLSEYYLDNYQWELLRKSILKYDRLQDKYNKMMSSQFRETKEDD</sequence>
<feature type="transmembrane region" description="Helical" evidence="1">
    <location>
        <begin position="282"/>
        <end position="300"/>
    </location>
</feature>
<gene>
    <name evidence="2" type="ORF">F8M41_016869</name>
</gene>
<protein>
    <submittedName>
        <fullName evidence="2">Uncharacterized protein</fullName>
    </submittedName>
</protein>
<dbReference type="OrthoDB" id="2403806at2759"/>
<feature type="transmembrane region" description="Helical" evidence="1">
    <location>
        <begin position="20"/>
        <end position="37"/>
    </location>
</feature>
<proteinExistence type="predicted"/>
<organism evidence="2 3">
    <name type="scientific">Gigaspora margarita</name>
    <dbReference type="NCBI Taxonomy" id="4874"/>
    <lineage>
        <taxon>Eukaryota</taxon>
        <taxon>Fungi</taxon>
        <taxon>Fungi incertae sedis</taxon>
        <taxon>Mucoromycota</taxon>
        <taxon>Glomeromycotina</taxon>
        <taxon>Glomeromycetes</taxon>
        <taxon>Diversisporales</taxon>
        <taxon>Gigasporaceae</taxon>
        <taxon>Gigaspora</taxon>
    </lineage>
</organism>
<evidence type="ECO:0000313" key="2">
    <source>
        <dbReference type="EMBL" id="KAF0517729.1"/>
    </source>
</evidence>
<dbReference type="Proteomes" id="UP000439903">
    <property type="component" value="Unassembled WGS sequence"/>
</dbReference>
<keyword evidence="1" id="KW-0472">Membrane</keyword>
<evidence type="ECO:0000256" key="1">
    <source>
        <dbReference type="SAM" id="Phobius"/>
    </source>
</evidence>
<keyword evidence="1" id="KW-1133">Transmembrane helix</keyword>
<dbReference type="EMBL" id="WTPW01000375">
    <property type="protein sequence ID" value="KAF0517729.1"/>
    <property type="molecule type" value="Genomic_DNA"/>
</dbReference>